<feature type="signal peptide" evidence="1">
    <location>
        <begin position="1"/>
        <end position="21"/>
    </location>
</feature>
<protein>
    <recommendedName>
        <fullName evidence="4">Copper chaperone PCu(A)C</fullName>
    </recommendedName>
</protein>
<sequence length="131" mass="14107">MTRAALFAALASTLAAAPALAVGLGPLRNEGTTLSERKGFYLTLINPYPGAHRFRMTAIGMEDETVQPRVVIPAGNPVLGAQSQRRLLVFATGLKPGETMSFRVCAERDAPLEKELIHARVCAKLVAHRRA</sequence>
<keyword evidence="3" id="KW-1185">Reference proteome</keyword>
<evidence type="ECO:0000313" key="2">
    <source>
        <dbReference type="EMBL" id="GAA4002173.1"/>
    </source>
</evidence>
<dbReference type="Proteomes" id="UP001501310">
    <property type="component" value="Unassembled WGS sequence"/>
</dbReference>
<comment type="caution">
    <text evidence="2">The sequence shown here is derived from an EMBL/GenBank/DDBJ whole genome shotgun (WGS) entry which is preliminary data.</text>
</comment>
<dbReference type="EMBL" id="BAAAZD010000001">
    <property type="protein sequence ID" value="GAA4002173.1"/>
    <property type="molecule type" value="Genomic_DNA"/>
</dbReference>
<evidence type="ECO:0000256" key="1">
    <source>
        <dbReference type="SAM" id="SignalP"/>
    </source>
</evidence>
<keyword evidence="1" id="KW-0732">Signal</keyword>
<evidence type="ECO:0008006" key="4">
    <source>
        <dbReference type="Google" id="ProtNLM"/>
    </source>
</evidence>
<accession>A0ABP7RTT5</accession>
<organism evidence="2 3">
    <name type="scientific">Sphingomonas humi</name>
    <dbReference type="NCBI Taxonomy" id="335630"/>
    <lineage>
        <taxon>Bacteria</taxon>
        <taxon>Pseudomonadati</taxon>
        <taxon>Pseudomonadota</taxon>
        <taxon>Alphaproteobacteria</taxon>
        <taxon>Sphingomonadales</taxon>
        <taxon>Sphingomonadaceae</taxon>
        <taxon>Sphingomonas</taxon>
    </lineage>
</organism>
<gene>
    <name evidence="2" type="ORF">GCM10022211_11720</name>
</gene>
<feature type="chain" id="PRO_5046336897" description="Copper chaperone PCu(A)C" evidence="1">
    <location>
        <begin position="22"/>
        <end position="131"/>
    </location>
</feature>
<evidence type="ECO:0000313" key="3">
    <source>
        <dbReference type="Proteomes" id="UP001501310"/>
    </source>
</evidence>
<proteinExistence type="predicted"/>
<name>A0ABP7RTT5_9SPHN</name>
<dbReference type="RefSeq" id="WP_344709242.1">
    <property type="nucleotide sequence ID" value="NZ_BAAAZD010000001.1"/>
</dbReference>
<reference evidence="3" key="1">
    <citation type="journal article" date="2019" name="Int. J. Syst. Evol. Microbiol.">
        <title>The Global Catalogue of Microorganisms (GCM) 10K type strain sequencing project: providing services to taxonomists for standard genome sequencing and annotation.</title>
        <authorList>
            <consortium name="The Broad Institute Genomics Platform"/>
            <consortium name="The Broad Institute Genome Sequencing Center for Infectious Disease"/>
            <person name="Wu L."/>
            <person name="Ma J."/>
        </authorList>
    </citation>
    <scope>NUCLEOTIDE SEQUENCE [LARGE SCALE GENOMIC DNA]</scope>
    <source>
        <strain evidence="3">JCM 16603</strain>
    </source>
</reference>